<comment type="caution">
    <text evidence="9">The sequence shown here is derived from an EMBL/GenBank/DDBJ whole genome shotgun (WGS) entry which is preliminary data.</text>
</comment>
<feature type="domain" description="Aldehyde dehydrogenase" evidence="8">
    <location>
        <begin position="25"/>
        <end position="448"/>
    </location>
</feature>
<evidence type="ECO:0000256" key="7">
    <source>
        <dbReference type="RuleBase" id="RU003345"/>
    </source>
</evidence>
<evidence type="ECO:0000259" key="8">
    <source>
        <dbReference type="Pfam" id="PF00171"/>
    </source>
</evidence>
<organism evidence="9 10">
    <name type="scientific">Deinococcus ruber</name>
    <dbReference type="NCBI Taxonomy" id="1848197"/>
    <lineage>
        <taxon>Bacteria</taxon>
        <taxon>Thermotogati</taxon>
        <taxon>Deinococcota</taxon>
        <taxon>Deinococci</taxon>
        <taxon>Deinococcales</taxon>
        <taxon>Deinococcaceae</taxon>
        <taxon>Deinococcus</taxon>
    </lineage>
</organism>
<accession>A0A918BYH2</accession>
<dbReference type="Pfam" id="PF00171">
    <property type="entry name" value="Aldedh"/>
    <property type="match status" value="1"/>
</dbReference>
<dbReference type="FunFam" id="3.40.309.10:FF:000003">
    <property type="entry name" value="Aldehyde dehydrogenase"/>
    <property type="match status" value="1"/>
</dbReference>
<dbReference type="PROSITE" id="PS00070">
    <property type="entry name" value="ALDEHYDE_DEHYDR_CYS"/>
    <property type="match status" value="1"/>
</dbReference>
<evidence type="ECO:0000256" key="1">
    <source>
        <dbReference type="ARBA" id="ARBA00009986"/>
    </source>
</evidence>
<feature type="active site" evidence="5 6">
    <location>
        <position position="223"/>
    </location>
</feature>
<keyword evidence="3" id="KW-0520">NAD</keyword>
<dbReference type="RefSeq" id="WP_189088294.1">
    <property type="nucleotide sequence ID" value="NZ_BMQL01000003.1"/>
</dbReference>
<gene>
    <name evidence="9" type="primary">putA</name>
    <name evidence="9" type="ORF">GCM10008957_08790</name>
</gene>
<evidence type="ECO:0000256" key="6">
    <source>
        <dbReference type="PROSITE-ProRule" id="PRU10007"/>
    </source>
</evidence>
<dbReference type="GO" id="GO:0005737">
    <property type="term" value="C:cytoplasm"/>
    <property type="evidence" value="ECO:0007669"/>
    <property type="project" value="TreeGrafter"/>
</dbReference>
<dbReference type="PANTHER" id="PTHR43570">
    <property type="entry name" value="ALDEHYDE DEHYDROGENASE"/>
    <property type="match status" value="1"/>
</dbReference>
<dbReference type="InterPro" id="IPR016161">
    <property type="entry name" value="Ald_DH/histidinol_DH"/>
</dbReference>
<dbReference type="Gene3D" id="3.40.605.10">
    <property type="entry name" value="Aldehyde Dehydrogenase, Chain A, domain 1"/>
    <property type="match status" value="1"/>
</dbReference>
<evidence type="ECO:0000256" key="4">
    <source>
        <dbReference type="PIRNR" id="PIRNR036492"/>
    </source>
</evidence>
<dbReference type="SUPFAM" id="SSF53720">
    <property type="entry name" value="ALDH-like"/>
    <property type="match status" value="1"/>
</dbReference>
<comment type="similarity">
    <text evidence="1 4 7">Belongs to the aldehyde dehydrogenase family.</text>
</comment>
<keyword evidence="10" id="KW-1185">Reference proteome</keyword>
<reference evidence="9" key="2">
    <citation type="submission" date="2020-09" db="EMBL/GenBank/DDBJ databases">
        <authorList>
            <person name="Sun Q."/>
            <person name="Ohkuma M."/>
        </authorList>
    </citation>
    <scope>NUCLEOTIDE SEQUENCE</scope>
    <source>
        <strain evidence="9">JCM 31311</strain>
    </source>
</reference>
<dbReference type="FunFam" id="3.40.605.10:FF:000004">
    <property type="entry name" value="Aldehyde dehydrogenase"/>
    <property type="match status" value="1"/>
</dbReference>
<dbReference type="InterPro" id="IPR029510">
    <property type="entry name" value="Ald_DH_CS_GLU"/>
</dbReference>
<evidence type="ECO:0000256" key="5">
    <source>
        <dbReference type="PIRSR" id="PIRSR036492-1"/>
    </source>
</evidence>
<dbReference type="InterPro" id="IPR016162">
    <property type="entry name" value="Ald_DH_N"/>
</dbReference>
<feature type="active site" evidence="5">
    <location>
        <position position="257"/>
    </location>
</feature>
<evidence type="ECO:0000256" key="3">
    <source>
        <dbReference type="ARBA" id="ARBA00023027"/>
    </source>
</evidence>
<dbReference type="InterPro" id="IPR016163">
    <property type="entry name" value="Ald_DH_C"/>
</dbReference>
<dbReference type="Gene3D" id="3.40.309.10">
    <property type="entry name" value="Aldehyde Dehydrogenase, Chain A, domain 2"/>
    <property type="match status" value="1"/>
</dbReference>
<dbReference type="Proteomes" id="UP000603865">
    <property type="component" value="Unassembled WGS sequence"/>
</dbReference>
<dbReference type="AlphaFoldDB" id="A0A918BYH2"/>
<sequence length="481" mass="52458">MTERVHTANTNAVQPELREIFRLQRAGRWRVSQTSAWERRELLKRLYGAVKAQRVSIAAALERDLGKSRAEAETSEIRQVIDEIRHARRHLERWMQPQRVPTPPTLAGSRSEIRSEALGTVLILSPWNYPFYLTLGPLIGALAAGNSAVLKVSEKAPHTARAIRTLIESVFPPSLVAVVEGGPDTASALLDLPFDHFFFTGGAKVGRLVMEAAARHGAGVTLELGGKSPALVTRSADLRQAARRIAWAKFLNAGQTCVAPDYVLVPQELEERFLLEVDEAVQHYFGGASWQRLGPDYGRMIDSAAVERMQALTGSSVQAGARLVTGGEFDAARRFASPTVLGGVRVGMPVMDGELFGPVLPVLPYRQLEDALEVIQRQEKPLALYLFAHDPDEVNEVQARTSSGSMVVNGAIIQLTNPHLPFGGVGASGHGSYHGIHGFRTFSHQRAVMHEPALSPVALILPPYGRPAARLTSWALRKLGS</sequence>
<dbReference type="EMBL" id="BMQL01000003">
    <property type="protein sequence ID" value="GGQ98653.1"/>
    <property type="molecule type" value="Genomic_DNA"/>
</dbReference>
<reference evidence="9" key="1">
    <citation type="journal article" date="2014" name="Int. J. Syst. Evol. Microbiol.">
        <title>Complete genome sequence of Corynebacterium casei LMG S-19264T (=DSM 44701T), isolated from a smear-ripened cheese.</title>
        <authorList>
            <consortium name="US DOE Joint Genome Institute (JGI-PGF)"/>
            <person name="Walter F."/>
            <person name="Albersmeier A."/>
            <person name="Kalinowski J."/>
            <person name="Ruckert C."/>
        </authorList>
    </citation>
    <scope>NUCLEOTIDE SEQUENCE</scope>
    <source>
        <strain evidence="9">JCM 31311</strain>
    </source>
</reference>
<dbReference type="GO" id="GO:0004029">
    <property type="term" value="F:aldehyde dehydrogenase (NAD+) activity"/>
    <property type="evidence" value="ECO:0007669"/>
    <property type="project" value="TreeGrafter"/>
</dbReference>
<name>A0A918BYH2_9DEIO</name>
<evidence type="ECO:0000256" key="2">
    <source>
        <dbReference type="ARBA" id="ARBA00023002"/>
    </source>
</evidence>
<proteinExistence type="inferred from homology"/>
<dbReference type="InterPro" id="IPR012394">
    <property type="entry name" value="Aldehyde_DH_NAD(P)"/>
</dbReference>
<dbReference type="PANTHER" id="PTHR43570:SF20">
    <property type="entry name" value="ALDEHYDE DEHYDROGENASE ALDX-RELATED"/>
    <property type="match status" value="1"/>
</dbReference>
<dbReference type="InterPro" id="IPR015590">
    <property type="entry name" value="Aldehyde_DH_dom"/>
</dbReference>
<keyword evidence="2 4" id="KW-0560">Oxidoreductase</keyword>
<dbReference type="PROSITE" id="PS00687">
    <property type="entry name" value="ALDEHYDE_DEHYDR_GLU"/>
    <property type="match status" value="1"/>
</dbReference>
<protein>
    <recommendedName>
        <fullName evidence="4">Aldehyde dehydrogenase</fullName>
    </recommendedName>
</protein>
<evidence type="ECO:0000313" key="9">
    <source>
        <dbReference type="EMBL" id="GGQ98653.1"/>
    </source>
</evidence>
<evidence type="ECO:0000313" key="10">
    <source>
        <dbReference type="Proteomes" id="UP000603865"/>
    </source>
</evidence>
<dbReference type="PIRSF" id="PIRSF036492">
    <property type="entry name" value="ALDH"/>
    <property type="match status" value="1"/>
</dbReference>
<dbReference type="InterPro" id="IPR016160">
    <property type="entry name" value="Ald_DH_CS_CYS"/>
</dbReference>
<dbReference type="GO" id="GO:0006081">
    <property type="term" value="P:aldehyde metabolic process"/>
    <property type="evidence" value="ECO:0007669"/>
    <property type="project" value="InterPro"/>
</dbReference>